<protein>
    <submittedName>
        <fullName evidence="1">Uncharacterized protein</fullName>
    </submittedName>
</protein>
<organism evidence="1 2">
    <name type="scientific">Cichorium intybus</name>
    <name type="common">Chicory</name>
    <dbReference type="NCBI Taxonomy" id="13427"/>
    <lineage>
        <taxon>Eukaryota</taxon>
        <taxon>Viridiplantae</taxon>
        <taxon>Streptophyta</taxon>
        <taxon>Embryophyta</taxon>
        <taxon>Tracheophyta</taxon>
        <taxon>Spermatophyta</taxon>
        <taxon>Magnoliopsida</taxon>
        <taxon>eudicotyledons</taxon>
        <taxon>Gunneridae</taxon>
        <taxon>Pentapetalae</taxon>
        <taxon>asterids</taxon>
        <taxon>campanulids</taxon>
        <taxon>Asterales</taxon>
        <taxon>Asteraceae</taxon>
        <taxon>Cichorioideae</taxon>
        <taxon>Cichorieae</taxon>
        <taxon>Cichoriinae</taxon>
        <taxon>Cichorium</taxon>
    </lineage>
</organism>
<gene>
    <name evidence="1" type="ORF">L2E82_14704</name>
</gene>
<keyword evidence="2" id="KW-1185">Reference proteome</keyword>
<dbReference type="Proteomes" id="UP001055811">
    <property type="component" value="Linkage Group LG03"/>
</dbReference>
<evidence type="ECO:0000313" key="2">
    <source>
        <dbReference type="Proteomes" id="UP001055811"/>
    </source>
</evidence>
<reference evidence="2" key="1">
    <citation type="journal article" date="2022" name="Mol. Ecol. Resour.">
        <title>The genomes of chicory, endive, great burdock and yacon provide insights into Asteraceae palaeo-polyploidization history and plant inulin production.</title>
        <authorList>
            <person name="Fan W."/>
            <person name="Wang S."/>
            <person name="Wang H."/>
            <person name="Wang A."/>
            <person name="Jiang F."/>
            <person name="Liu H."/>
            <person name="Zhao H."/>
            <person name="Xu D."/>
            <person name="Zhang Y."/>
        </authorList>
    </citation>
    <scope>NUCLEOTIDE SEQUENCE [LARGE SCALE GENOMIC DNA]</scope>
    <source>
        <strain evidence="2">cv. Punajuju</strain>
    </source>
</reference>
<comment type="caution">
    <text evidence="1">The sequence shown here is derived from an EMBL/GenBank/DDBJ whole genome shotgun (WGS) entry which is preliminary data.</text>
</comment>
<proteinExistence type="predicted"/>
<evidence type="ECO:0000313" key="1">
    <source>
        <dbReference type="EMBL" id="KAI3764691.1"/>
    </source>
</evidence>
<sequence length="119" mass="13305">MSSVDHLISHTTNTFRQRRSEPPPPPLGSILFDFMFTVILLNIDILLVLVTDLHLNASTHLTFPISTSNGNEKASTHVAALTLVGIQVIRNEALLLLTYLTHEAKVIVRLFTFNLFILL</sequence>
<reference evidence="1 2" key="2">
    <citation type="journal article" date="2022" name="Mol. Ecol. Resour.">
        <title>The genomes of chicory, endive, great burdock and yacon provide insights into Asteraceae paleo-polyploidization history and plant inulin production.</title>
        <authorList>
            <person name="Fan W."/>
            <person name="Wang S."/>
            <person name="Wang H."/>
            <person name="Wang A."/>
            <person name="Jiang F."/>
            <person name="Liu H."/>
            <person name="Zhao H."/>
            <person name="Xu D."/>
            <person name="Zhang Y."/>
        </authorList>
    </citation>
    <scope>NUCLEOTIDE SEQUENCE [LARGE SCALE GENOMIC DNA]</scope>
    <source>
        <strain evidence="2">cv. Punajuju</strain>
        <tissue evidence="1">Leaves</tissue>
    </source>
</reference>
<dbReference type="EMBL" id="CM042011">
    <property type="protein sequence ID" value="KAI3764691.1"/>
    <property type="molecule type" value="Genomic_DNA"/>
</dbReference>
<accession>A0ACB9F152</accession>
<name>A0ACB9F152_CICIN</name>